<dbReference type="STRING" id="1802661.A2649_01855"/>
<name>A0A1F8EBU5_9BACT</name>
<evidence type="ECO:0000313" key="2">
    <source>
        <dbReference type="Proteomes" id="UP000176893"/>
    </source>
</evidence>
<dbReference type="EMBL" id="MGJB01000018">
    <property type="protein sequence ID" value="OGM98057.1"/>
    <property type="molecule type" value="Genomic_DNA"/>
</dbReference>
<proteinExistence type="predicted"/>
<sequence length="89" mass="9718">MLKLATSVAPTATTTKTDRLRVVCGANTQELEGMLGYTVREVRNNLREVMNIGDDHTVILVNGKQLADEGVFLDGNEELEFKKPAGQKG</sequence>
<evidence type="ECO:0008006" key="3">
    <source>
        <dbReference type="Google" id="ProtNLM"/>
    </source>
</evidence>
<reference evidence="1 2" key="1">
    <citation type="journal article" date="2016" name="Nat. Commun.">
        <title>Thousands of microbial genomes shed light on interconnected biogeochemical processes in an aquifer system.</title>
        <authorList>
            <person name="Anantharaman K."/>
            <person name="Brown C.T."/>
            <person name="Hug L.A."/>
            <person name="Sharon I."/>
            <person name="Castelle C.J."/>
            <person name="Probst A.J."/>
            <person name="Thomas B.C."/>
            <person name="Singh A."/>
            <person name="Wilkins M.J."/>
            <person name="Karaoz U."/>
            <person name="Brodie E.L."/>
            <person name="Williams K.H."/>
            <person name="Hubbard S.S."/>
            <person name="Banfield J.F."/>
        </authorList>
    </citation>
    <scope>NUCLEOTIDE SEQUENCE [LARGE SCALE GENOMIC DNA]</scope>
</reference>
<protein>
    <recommendedName>
        <fullName evidence="3">Ubiquitin-like domain-containing protein</fullName>
    </recommendedName>
</protein>
<accession>A0A1F8EBU5</accession>
<dbReference type="Proteomes" id="UP000176893">
    <property type="component" value="Unassembled WGS sequence"/>
</dbReference>
<dbReference type="AlphaFoldDB" id="A0A1F8EBU5"/>
<organism evidence="1 2">
    <name type="scientific">Candidatus Yanofskybacteria bacterium RIFCSPHIGHO2_01_FULL_41_26</name>
    <dbReference type="NCBI Taxonomy" id="1802661"/>
    <lineage>
        <taxon>Bacteria</taxon>
        <taxon>Candidatus Yanofskyibacteriota</taxon>
    </lineage>
</organism>
<evidence type="ECO:0000313" key="1">
    <source>
        <dbReference type="EMBL" id="OGM98057.1"/>
    </source>
</evidence>
<gene>
    <name evidence="1" type="ORF">A2649_01855</name>
</gene>
<comment type="caution">
    <text evidence="1">The sequence shown here is derived from an EMBL/GenBank/DDBJ whole genome shotgun (WGS) entry which is preliminary data.</text>
</comment>